<dbReference type="AlphaFoldDB" id="A0A3B0XB45"/>
<evidence type="ECO:0000256" key="4">
    <source>
        <dbReference type="ARBA" id="ARBA00023136"/>
    </source>
</evidence>
<gene>
    <name evidence="6" type="ORF">MNBD_GAMMA11-1670</name>
</gene>
<feature type="transmembrane region" description="Helical" evidence="5">
    <location>
        <begin position="247"/>
        <end position="266"/>
    </location>
</feature>
<keyword evidence="3 5" id="KW-1133">Transmembrane helix</keyword>
<keyword evidence="2 5" id="KW-0812">Transmembrane</keyword>
<reference evidence="6" key="1">
    <citation type="submission" date="2018-06" db="EMBL/GenBank/DDBJ databases">
        <authorList>
            <person name="Zhirakovskaya E."/>
        </authorList>
    </citation>
    <scope>NUCLEOTIDE SEQUENCE</scope>
</reference>
<protein>
    <submittedName>
        <fullName evidence="6">Cytochrome oxidase biogenesis protein Surf1, facilitates heme A insertion</fullName>
    </submittedName>
</protein>
<dbReference type="EMBL" id="UOFG01000252">
    <property type="protein sequence ID" value="VAW65535.1"/>
    <property type="molecule type" value="Genomic_DNA"/>
</dbReference>
<proteinExistence type="predicted"/>
<dbReference type="Pfam" id="PF02104">
    <property type="entry name" value="SURF1"/>
    <property type="match status" value="1"/>
</dbReference>
<evidence type="ECO:0000256" key="1">
    <source>
        <dbReference type="ARBA" id="ARBA00004370"/>
    </source>
</evidence>
<dbReference type="PANTHER" id="PTHR23427:SF2">
    <property type="entry name" value="SURFEIT LOCUS PROTEIN 1"/>
    <property type="match status" value="1"/>
</dbReference>
<evidence type="ECO:0000256" key="5">
    <source>
        <dbReference type="SAM" id="Phobius"/>
    </source>
</evidence>
<evidence type="ECO:0000313" key="6">
    <source>
        <dbReference type="EMBL" id="VAW65535.1"/>
    </source>
</evidence>
<feature type="transmembrane region" description="Helical" evidence="5">
    <location>
        <begin position="43"/>
        <end position="62"/>
    </location>
</feature>
<dbReference type="CDD" id="cd06662">
    <property type="entry name" value="SURF1"/>
    <property type="match status" value="1"/>
</dbReference>
<keyword evidence="4 5" id="KW-0472">Membrane</keyword>
<accession>A0A3B0XB45</accession>
<evidence type="ECO:0000256" key="3">
    <source>
        <dbReference type="ARBA" id="ARBA00022989"/>
    </source>
</evidence>
<name>A0A3B0XB45_9ZZZZ</name>
<comment type="subcellular location">
    <subcellularLocation>
        <location evidence="1">Membrane</location>
    </subcellularLocation>
</comment>
<organism evidence="6">
    <name type="scientific">hydrothermal vent metagenome</name>
    <dbReference type="NCBI Taxonomy" id="652676"/>
    <lineage>
        <taxon>unclassified sequences</taxon>
        <taxon>metagenomes</taxon>
        <taxon>ecological metagenomes</taxon>
    </lineage>
</organism>
<evidence type="ECO:0000256" key="2">
    <source>
        <dbReference type="ARBA" id="ARBA00022692"/>
    </source>
</evidence>
<dbReference type="GO" id="GO:0016020">
    <property type="term" value="C:membrane"/>
    <property type="evidence" value="ECO:0007669"/>
    <property type="project" value="UniProtKB-SubCell"/>
</dbReference>
<dbReference type="PANTHER" id="PTHR23427">
    <property type="entry name" value="SURFEIT LOCUS PROTEIN"/>
    <property type="match status" value="1"/>
</dbReference>
<dbReference type="PROSITE" id="PS50895">
    <property type="entry name" value="SURF1"/>
    <property type="match status" value="1"/>
</dbReference>
<sequence>MITVASNVKITILNITMYTPLININKHRMLHIKIKQFLFTPSLLPSIITAALLYLMISLAFWQLDRAEYKSNLQTIIESKQNTDALDFNIVDKTDDKWLYQPVFIEGQFDPAFQLLYDNQVNNMIAGYSIFTPLKISSTQAILVNRGWLPTGKSRSILPDISITEQLRKVRLNGLLAPPPSKTLVLSSNANSYAQWPAILQYIDIAEIEQHLNIKLLPMTLIMNESGQTNFDILPIRINMRSEKHTAYAFQWFALSFTLFIIYIIVNTKRTEHS</sequence>
<dbReference type="InterPro" id="IPR002994">
    <property type="entry name" value="Surf1/Shy1"/>
</dbReference>
<dbReference type="InterPro" id="IPR045214">
    <property type="entry name" value="Surf1/Surf4"/>
</dbReference>